<dbReference type="InterPro" id="IPR016055">
    <property type="entry name" value="A-D-PHexomutase_a/b/a-I/II/III"/>
</dbReference>
<evidence type="ECO:0000313" key="7">
    <source>
        <dbReference type="Proteomes" id="UP000029692"/>
    </source>
</evidence>
<dbReference type="Proteomes" id="UP000029692">
    <property type="component" value="Unassembled WGS sequence"/>
</dbReference>
<dbReference type="Gene3D" id="3.40.120.10">
    <property type="entry name" value="Alpha-D-Glucose-1,6-Bisphosphate, subunit A, domain 3"/>
    <property type="match status" value="3"/>
</dbReference>
<feature type="domain" description="Alpha-D-phosphohexomutase alpha/beta/alpha" evidence="5">
    <location>
        <begin position="361"/>
        <end position="452"/>
    </location>
</feature>
<dbReference type="SUPFAM" id="SSF53738">
    <property type="entry name" value="Phosphoglucomutase, first 3 domains"/>
    <property type="match status" value="1"/>
</dbReference>
<dbReference type="GO" id="GO:0004615">
    <property type="term" value="F:phosphomannomutase activity"/>
    <property type="evidence" value="ECO:0007669"/>
    <property type="project" value="TreeGrafter"/>
</dbReference>
<dbReference type="GO" id="GO:0005975">
    <property type="term" value="P:carbohydrate metabolic process"/>
    <property type="evidence" value="ECO:0007669"/>
    <property type="project" value="InterPro"/>
</dbReference>
<dbReference type="AlphaFoldDB" id="A0A098R068"/>
<keyword evidence="7" id="KW-1185">Reference proteome</keyword>
<evidence type="ECO:0000259" key="4">
    <source>
        <dbReference type="Pfam" id="PF02878"/>
    </source>
</evidence>
<evidence type="ECO:0000256" key="2">
    <source>
        <dbReference type="ARBA" id="ARBA00010231"/>
    </source>
</evidence>
<name>A0A098R068_9SPIO</name>
<dbReference type="InterPro" id="IPR036900">
    <property type="entry name" value="A-D-PHexomutase_C_sf"/>
</dbReference>
<proteinExistence type="inferred from homology"/>
<dbReference type="Pfam" id="PF02880">
    <property type="entry name" value="PGM_PMM_III"/>
    <property type="match status" value="1"/>
</dbReference>
<comment type="similarity">
    <text evidence="2">Belongs to the phosphohexose mutase family.</text>
</comment>
<evidence type="ECO:0000256" key="1">
    <source>
        <dbReference type="ARBA" id="ARBA00001946"/>
    </source>
</evidence>
<evidence type="ECO:0000313" key="6">
    <source>
        <dbReference type="EMBL" id="KGE73156.1"/>
    </source>
</evidence>
<evidence type="ECO:0000259" key="5">
    <source>
        <dbReference type="Pfam" id="PF02880"/>
    </source>
</evidence>
<reference evidence="6 7" key="1">
    <citation type="submission" date="2014-05" db="EMBL/GenBank/DDBJ databases">
        <title>De novo Genome Sequence of Spirocheata sp.</title>
        <authorList>
            <person name="Shivani Y."/>
            <person name="Subhash Y."/>
            <person name="Tushar L."/>
            <person name="Sasikala C."/>
            <person name="Ramana C.V."/>
        </authorList>
    </citation>
    <scope>NUCLEOTIDE SEQUENCE [LARGE SCALE GENOMIC DNA]</scope>
    <source>
        <strain evidence="6 7">JC230</strain>
    </source>
</reference>
<accession>A0A098R068</accession>
<feature type="domain" description="Alpha-D-phosphohexomutase alpha/beta/alpha" evidence="4">
    <location>
        <begin position="53"/>
        <end position="165"/>
    </location>
</feature>
<gene>
    <name evidence="6" type="ORF">DC28_05080</name>
</gene>
<organism evidence="6 7">
    <name type="scientific">Spirochaeta lutea</name>
    <dbReference type="NCBI Taxonomy" id="1480694"/>
    <lineage>
        <taxon>Bacteria</taxon>
        <taxon>Pseudomonadati</taxon>
        <taxon>Spirochaetota</taxon>
        <taxon>Spirochaetia</taxon>
        <taxon>Spirochaetales</taxon>
        <taxon>Spirochaetaceae</taxon>
        <taxon>Spirochaeta</taxon>
    </lineage>
</organism>
<dbReference type="Pfam" id="PF02878">
    <property type="entry name" value="PGM_PMM_I"/>
    <property type="match status" value="1"/>
</dbReference>
<keyword evidence="3" id="KW-0597">Phosphoprotein</keyword>
<dbReference type="PANTHER" id="PTHR42946">
    <property type="entry name" value="PHOSPHOHEXOSE MUTASE"/>
    <property type="match status" value="1"/>
</dbReference>
<comment type="cofactor">
    <cofactor evidence="1">
        <name>Mg(2+)</name>
        <dbReference type="ChEBI" id="CHEBI:18420"/>
    </cofactor>
</comment>
<comment type="caution">
    <text evidence="6">The sequence shown here is derived from an EMBL/GenBank/DDBJ whole genome shotgun (WGS) entry which is preliminary data.</text>
</comment>
<dbReference type="InterPro" id="IPR005844">
    <property type="entry name" value="A-D-PHexomutase_a/b/a-I"/>
</dbReference>
<dbReference type="InterPro" id="IPR050060">
    <property type="entry name" value="Phosphoglucosamine_mutase"/>
</dbReference>
<dbReference type="InterPro" id="IPR005846">
    <property type="entry name" value="A-D-PHexomutase_a/b/a-III"/>
</dbReference>
<protein>
    <recommendedName>
        <fullName evidence="8">Phosphoglucomutase</fullName>
    </recommendedName>
</protein>
<evidence type="ECO:0008006" key="8">
    <source>
        <dbReference type="Google" id="ProtNLM"/>
    </source>
</evidence>
<dbReference type="eggNOG" id="COG1109">
    <property type="taxonomic scope" value="Bacteria"/>
</dbReference>
<evidence type="ECO:0000256" key="3">
    <source>
        <dbReference type="ARBA" id="ARBA00022553"/>
    </source>
</evidence>
<dbReference type="STRING" id="1480694.DC28_05080"/>
<sequence>MIESPPVFQAVSDFSKPLIVSASGWRMVFASSRDEEDASPEIQPEASILAGTMALAFAQILAAATEKSFDQLTITLAMDSRPTGPALSDAMLRVFLDLGIHVHYLFIASAPEAMAYTKQNPQLDGFCYISASHNPIGHNGVKFGLESGSVLGGDSARELITLFTSLRTDPNIPQTVFDHFKSCSPSLLEKTLHDSHTHKNHSLQYYRDFSHQVAADTTDPQLIQGRIADLHQGIRNNRVGILAELNGSARTLTIDRQYLEDLGVAIRVVNGVPRQITHRIVPEGRSLDLCIAELEKAYQEDSSFQLGYVPDNDGDRGNLVYLNASTGKAQQIEAQEVFALTVMAELSWLVYTGQLTYDEKNKANQRVAVAINGPTSMRIEELCRAFDVEVFRAEVGEANVVTLAQNLRKKGYLVRILGEGSNGGNITHPSTVRDPLNTICSVLKVLTMKGDSNASASPKSTSASSPGAGSPSGLFEIYCHRIGRPYNPDFTLQDVLQALPEYITTSAYEDRAILRIKTEEHSLLKERYEQLFRREWPEHESWFNKTLGVVTWREVNYEGIHERVGFGPEYRTGSQRGGLKILFKDETGIPVAFIWMRGSGTEPVFRVLADVRGSDPSLEEYLLHWHVSMIQKADSQGS</sequence>
<dbReference type="EMBL" id="JNUP01000045">
    <property type="protein sequence ID" value="KGE73156.1"/>
    <property type="molecule type" value="Genomic_DNA"/>
</dbReference>
<dbReference type="PANTHER" id="PTHR42946:SF1">
    <property type="entry name" value="PHOSPHOGLUCOMUTASE (ALPHA-D-GLUCOSE-1,6-BISPHOSPHATE-DEPENDENT)"/>
    <property type="match status" value="1"/>
</dbReference>
<dbReference type="SUPFAM" id="SSF55957">
    <property type="entry name" value="Phosphoglucomutase, C-terminal domain"/>
    <property type="match status" value="1"/>
</dbReference>